<dbReference type="Gene3D" id="3.30.70.270">
    <property type="match status" value="1"/>
</dbReference>
<dbReference type="SUPFAM" id="SSF52172">
    <property type="entry name" value="CheY-like"/>
    <property type="match status" value="3"/>
</dbReference>
<dbReference type="InterPro" id="IPR016032">
    <property type="entry name" value="Sig_transdc_resp-reg_C-effctor"/>
</dbReference>
<dbReference type="PROSITE" id="PS50110">
    <property type="entry name" value="RESPONSE_REGULATORY"/>
    <property type="match status" value="3"/>
</dbReference>
<keyword evidence="2" id="KW-0902">Two-component regulatory system</keyword>
<feature type="domain" description="GGDEF" evidence="10">
    <location>
        <begin position="650"/>
        <end position="783"/>
    </location>
</feature>
<dbReference type="SMART" id="SM00448">
    <property type="entry name" value="REC"/>
    <property type="match status" value="3"/>
</dbReference>
<feature type="modified residue" description="4-aspartylphosphate" evidence="7">
    <location>
        <position position="543"/>
    </location>
</feature>
<keyword evidence="1 7" id="KW-0597">Phosphoprotein</keyword>
<dbReference type="Pfam" id="PF01627">
    <property type="entry name" value="Hpt"/>
    <property type="match status" value="1"/>
</dbReference>
<accession>A0AAV3XK04</accession>
<feature type="DNA-binding region" description="OmpR/PhoB-type" evidence="8">
    <location>
        <begin position="124"/>
        <end position="223"/>
    </location>
</feature>
<proteinExistence type="predicted"/>
<dbReference type="InterPro" id="IPR001867">
    <property type="entry name" value="OmpR/PhoB-type_DNA-bd"/>
</dbReference>
<dbReference type="SUPFAM" id="SSF55073">
    <property type="entry name" value="Nucleotide cyclase"/>
    <property type="match status" value="1"/>
</dbReference>
<comment type="caution">
    <text evidence="13">The sequence shown here is derived from an EMBL/GenBank/DDBJ whole genome shotgun (WGS) entry which is preliminary data.</text>
</comment>
<dbReference type="InterPro" id="IPR001789">
    <property type="entry name" value="Sig_transdc_resp-reg_receiver"/>
</dbReference>
<organism evidence="13 14">
    <name type="scientific">Microseira wollei NIES-4236</name>
    <dbReference type="NCBI Taxonomy" id="2530354"/>
    <lineage>
        <taxon>Bacteria</taxon>
        <taxon>Bacillati</taxon>
        <taxon>Cyanobacteriota</taxon>
        <taxon>Cyanophyceae</taxon>
        <taxon>Oscillatoriophycideae</taxon>
        <taxon>Aerosakkonematales</taxon>
        <taxon>Aerosakkonemataceae</taxon>
        <taxon>Microseira</taxon>
    </lineage>
</organism>
<dbReference type="InterPro" id="IPR036388">
    <property type="entry name" value="WH-like_DNA-bd_sf"/>
</dbReference>
<evidence type="ECO:0000256" key="7">
    <source>
        <dbReference type="PROSITE-ProRule" id="PRU00169"/>
    </source>
</evidence>
<name>A0AAV3XK04_9CYAN</name>
<feature type="domain" description="HPt" evidence="11">
    <location>
        <begin position="245"/>
        <end position="351"/>
    </location>
</feature>
<feature type="domain" description="Response regulatory" evidence="9">
    <location>
        <begin position="494"/>
        <end position="610"/>
    </location>
</feature>
<feature type="domain" description="OmpR/PhoB-type" evidence="12">
    <location>
        <begin position="124"/>
        <end position="223"/>
    </location>
</feature>
<evidence type="ECO:0000313" key="13">
    <source>
        <dbReference type="EMBL" id="GET41111.1"/>
    </source>
</evidence>
<dbReference type="Proteomes" id="UP001050975">
    <property type="component" value="Unassembled WGS sequence"/>
</dbReference>
<dbReference type="CDD" id="cd00156">
    <property type="entry name" value="REC"/>
    <property type="match status" value="2"/>
</dbReference>
<dbReference type="NCBIfam" id="TIGR00254">
    <property type="entry name" value="GGDEF"/>
    <property type="match status" value="1"/>
</dbReference>
<dbReference type="InterPro" id="IPR029787">
    <property type="entry name" value="Nucleotide_cyclase"/>
</dbReference>
<keyword evidence="14" id="KW-1185">Reference proteome</keyword>
<dbReference type="Gene3D" id="3.40.50.2300">
    <property type="match status" value="3"/>
</dbReference>
<dbReference type="InterPro" id="IPR011006">
    <property type="entry name" value="CheY-like_superfamily"/>
</dbReference>
<gene>
    <name evidence="13" type="ORF">MiSe_59230</name>
</gene>
<dbReference type="PROSITE" id="PS50894">
    <property type="entry name" value="HPT"/>
    <property type="match status" value="1"/>
</dbReference>
<keyword evidence="4 8" id="KW-0238">DNA-binding</keyword>
<dbReference type="SMART" id="SM00862">
    <property type="entry name" value="Trans_reg_C"/>
    <property type="match status" value="1"/>
</dbReference>
<evidence type="ECO:0000259" key="10">
    <source>
        <dbReference type="PROSITE" id="PS50887"/>
    </source>
</evidence>
<evidence type="ECO:0000256" key="6">
    <source>
        <dbReference type="PROSITE-ProRule" id="PRU00110"/>
    </source>
</evidence>
<dbReference type="CDD" id="cd01949">
    <property type="entry name" value="GGDEF"/>
    <property type="match status" value="1"/>
</dbReference>
<evidence type="ECO:0000256" key="8">
    <source>
        <dbReference type="PROSITE-ProRule" id="PRU01091"/>
    </source>
</evidence>
<dbReference type="SUPFAM" id="SSF47226">
    <property type="entry name" value="Histidine-containing phosphotransfer domain, HPT domain"/>
    <property type="match status" value="1"/>
</dbReference>
<dbReference type="InterPro" id="IPR039420">
    <property type="entry name" value="WalR-like"/>
</dbReference>
<dbReference type="Gene3D" id="1.20.120.160">
    <property type="entry name" value="HPT domain"/>
    <property type="match status" value="1"/>
</dbReference>
<dbReference type="Pfam" id="PF00486">
    <property type="entry name" value="Trans_reg_C"/>
    <property type="match status" value="1"/>
</dbReference>
<dbReference type="SUPFAM" id="SSF46894">
    <property type="entry name" value="C-terminal effector domain of the bipartite response regulators"/>
    <property type="match status" value="1"/>
</dbReference>
<dbReference type="InterPro" id="IPR043128">
    <property type="entry name" value="Rev_trsase/Diguanyl_cyclase"/>
</dbReference>
<protein>
    <submittedName>
        <fullName evidence="13">Two-component transcriptional regulator/diguanylate cyclase (GGDEF)</fullName>
    </submittedName>
</protein>
<evidence type="ECO:0000256" key="2">
    <source>
        <dbReference type="ARBA" id="ARBA00023012"/>
    </source>
</evidence>
<evidence type="ECO:0000256" key="3">
    <source>
        <dbReference type="ARBA" id="ARBA00023015"/>
    </source>
</evidence>
<evidence type="ECO:0000256" key="4">
    <source>
        <dbReference type="ARBA" id="ARBA00023125"/>
    </source>
</evidence>
<keyword evidence="3" id="KW-0805">Transcription regulation</keyword>
<dbReference type="GO" id="GO:0000156">
    <property type="term" value="F:phosphorelay response regulator activity"/>
    <property type="evidence" value="ECO:0007669"/>
    <property type="project" value="TreeGrafter"/>
</dbReference>
<evidence type="ECO:0000256" key="5">
    <source>
        <dbReference type="ARBA" id="ARBA00023163"/>
    </source>
</evidence>
<dbReference type="FunFam" id="3.30.70.270:FF:000001">
    <property type="entry name" value="Diguanylate cyclase domain protein"/>
    <property type="match status" value="1"/>
</dbReference>
<feature type="domain" description="Response regulatory" evidence="9">
    <location>
        <begin position="2"/>
        <end position="116"/>
    </location>
</feature>
<dbReference type="RefSeq" id="WP_226587328.1">
    <property type="nucleotide sequence ID" value="NZ_BLAY01000110.1"/>
</dbReference>
<dbReference type="AlphaFoldDB" id="A0AAV3XK04"/>
<dbReference type="PROSITE" id="PS50887">
    <property type="entry name" value="GGDEF"/>
    <property type="match status" value="1"/>
</dbReference>
<feature type="modified residue" description="Phosphohistidine" evidence="6">
    <location>
        <position position="292"/>
    </location>
</feature>
<evidence type="ECO:0000256" key="1">
    <source>
        <dbReference type="ARBA" id="ARBA00022553"/>
    </source>
</evidence>
<dbReference type="InterPro" id="IPR008207">
    <property type="entry name" value="Sig_transdc_His_kin_Hpt_dom"/>
</dbReference>
<feature type="domain" description="Response regulatory" evidence="9">
    <location>
        <begin position="361"/>
        <end position="485"/>
    </location>
</feature>
<dbReference type="Pfam" id="PF00072">
    <property type="entry name" value="Response_reg"/>
    <property type="match status" value="2"/>
</dbReference>
<evidence type="ECO:0000259" key="12">
    <source>
        <dbReference type="PROSITE" id="PS51755"/>
    </source>
</evidence>
<dbReference type="Gene3D" id="1.10.10.10">
    <property type="entry name" value="Winged helix-like DNA-binding domain superfamily/Winged helix DNA-binding domain"/>
    <property type="match status" value="1"/>
</dbReference>
<dbReference type="PANTHER" id="PTHR48111:SF15">
    <property type="entry name" value="OMPR SUBFAMILY"/>
    <property type="match status" value="1"/>
</dbReference>
<evidence type="ECO:0000259" key="11">
    <source>
        <dbReference type="PROSITE" id="PS50894"/>
    </source>
</evidence>
<feature type="modified residue" description="4-aspartylphosphate" evidence="7">
    <location>
        <position position="51"/>
    </location>
</feature>
<dbReference type="Pfam" id="PF00990">
    <property type="entry name" value="GGDEF"/>
    <property type="match status" value="1"/>
</dbReference>
<dbReference type="InterPro" id="IPR000160">
    <property type="entry name" value="GGDEF_dom"/>
</dbReference>
<comment type="caution">
    <text evidence="7">Lacks conserved residue(s) required for the propagation of feature annotation.</text>
</comment>
<dbReference type="GO" id="GO:0005829">
    <property type="term" value="C:cytosol"/>
    <property type="evidence" value="ECO:0007669"/>
    <property type="project" value="TreeGrafter"/>
</dbReference>
<dbReference type="GO" id="GO:0032993">
    <property type="term" value="C:protein-DNA complex"/>
    <property type="evidence" value="ECO:0007669"/>
    <property type="project" value="TreeGrafter"/>
</dbReference>
<dbReference type="PANTHER" id="PTHR48111">
    <property type="entry name" value="REGULATOR OF RPOS"/>
    <property type="match status" value="1"/>
</dbReference>
<dbReference type="PROSITE" id="PS51755">
    <property type="entry name" value="OMPR_PHOB"/>
    <property type="match status" value="1"/>
</dbReference>
<dbReference type="InterPro" id="IPR036641">
    <property type="entry name" value="HPT_dom_sf"/>
</dbReference>
<sequence>MRILVVEDDKMVCEALTNVLGDQNYAVEVAKDGEAGWELVEAFPYDLILLDVMLPKLDGISLCQRLRSQGYNMPVLLLTGKDSSHDKATGLNAGADDYLVKPFDPEELVARVRALLRRGNSISLPILEWGSLKLDPTTHEATYDVHPLHLTPKEYAMLELFLRNSRRVFSCGGILEHIWSYEETPGEEAVRTHIKGLRQKLKAAGAPTDLIETVYGIGYRLKPLDALGVPNSPLETNEQPTKAQTTAAIAGVWNRFKDRIGKQVEVLAQTAAALSEGKITPELHAQAEREAHTLAGSLGTFGFREGSQVARKIERLLQATNLGRKDAVRLGKLVKSLRTEINRPLQETAKEPAIEKDERPLLLIVAPDSKAAKPLITEAANWEIRAEIATNLPTAREKIEREHPNAVLLELDLEQVNSGSLSLLAELSQRTPPVPVLVLTEQNGLERRAGSTLQERLEVARLGGRAFLQKPVSPSQVIEAVTQVLQRADAGAARIVVVDDDAQILATLRNLLEPWGMKVRTLEDPRRFWETLEATLPDLLILDIKMPHINGIELCQVVRNDARWSGLPILFLTAYTDANTVNQVFAAGADDFVSKPIVGPELVTRIVNRLERIKLLRSLAETDPLTRVCNRYKSTTDLNRFLSLAKRYNQPLSLAIVDLDRFKQVNDRYGHDVGDSVLRQIGQMLLRSFRAEDVVARWGGEEFIVGMYGMTKSDGVQRLRELLEIVRQQKFVAPGGIEFQVTMSGGIAEYPKDGTDLQSLYRSADAALYQAKLAGRDRIMGNE</sequence>
<evidence type="ECO:0000259" key="9">
    <source>
        <dbReference type="PROSITE" id="PS50110"/>
    </source>
</evidence>
<evidence type="ECO:0000313" key="14">
    <source>
        <dbReference type="Proteomes" id="UP001050975"/>
    </source>
</evidence>
<dbReference type="GO" id="GO:0006355">
    <property type="term" value="P:regulation of DNA-templated transcription"/>
    <property type="evidence" value="ECO:0007669"/>
    <property type="project" value="InterPro"/>
</dbReference>
<dbReference type="SMART" id="SM00267">
    <property type="entry name" value="GGDEF"/>
    <property type="match status" value="1"/>
</dbReference>
<dbReference type="CDD" id="cd00383">
    <property type="entry name" value="trans_reg_C"/>
    <property type="match status" value="1"/>
</dbReference>
<dbReference type="CDD" id="cd19935">
    <property type="entry name" value="REC_OmpR_CusR-like"/>
    <property type="match status" value="1"/>
</dbReference>
<dbReference type="Gene3D" id="6.10.250.690">
    <property type="match status" value="1"/>
</dbReference>
<reference evidence="13" key="1">
    <citation type="submission" date="2019-10" db="EMBL/GenBank/DDBJ databases">
        <title>Draft genome sequece of Microseira wollei NIES-4236.</title>
        <authorList>
            <person name="Yamaguchi H."/>
            <person name="Suzuki S."/>
            <person name="Kawachi M."/>
        </authorList>
    </citation>
    <scope>NUCLEOTIDE SEQUENCE</scope>
    <source>
        <strain evidence="13">NIES-4236</strain>
    </source>
</reference>
<dbReference type="FunFam" id="3.40.50.2300:FF:000002">
    <property type="entry name" value="DNA-binding response regulator PhoP"/>
    <property type="match status" value="1"/>
</dbReference>
<keyword evidence="5" id="KW-0804">Transcription</keyword>
<dbReference type="EMBL" id="BLAY01000110">
    <property type="protein sequence ID" value="GET41111.1"/>
    <property type="molecule type" value="Genomic_DNA"/>
</dbReference>
<dbReference type="GO" id="GO:0000976">
    <property type="term" value="F:transcription cis-regulatory region binding"/>
    <property type="evidence" value="ECO:0007669"/>
    <property type="project" value="TreeGrafter"/>
</dbReference>